<evidence type="ECO:0000313" key="3">
    <source>
        <dbReference type="EMBL" id="CAH0551662.1"/>
    </source>
</evidence>
<dbReference type="Gene3D" id="2.40.50.90">
    <property type="match status" value="1"/>
</dbReference>
<accession>A0A9P0AYR1</accession>
<dbReference type="OrthoDB" id="10023235at2759"/>
<dbReference type="Gene3D" id="2.30.30.140">
    <property type="match status" value="2"/>
</dbReference>
<keyword evidence="4" id="KW-1185">Reference proteome</keyword>
<feature type="compositionally biased region" description="Polar residues" evidence="1">
    <location>
        <begin position="210"/>
        <end position="224"/>
    </location>
</feature>
<feature type="compositionally biased region" description="Basic and acidic residues" evidence="1">
    <location>
        <begin position="199"/>
        <end position="209"/>
    </location>
</feature>
<dbReference type="InterPro" id="IPR035979">
    <property type="entry name" value="RBD_domain_sf"/>
</dbReference>
<dbReference type="EMBL" id="OV121133">
    <property type="protein sequence ID" value="CAH0551662.1"/>
    <property type="molecule type" value="Genomic_DNA"/>
</dbReference>
<protein>
    <recommendedName>
        <fullName evidence="2">Tudor domain-containing protein</fullName>
    </recommendedName>
</protein>
<feature type="compositionally biased region" description="Polar residues" evidence="1">
    <location>
        <begin position="296"/>
        <end position="305"/>
    </location>
</feature>
<proteinExistence type="predicted"/>
<dbReference type="InterPro" id="IPR002999">
    <property type="entry name" value="Tudor"/>
</dbReference>
<dbReference type="PANTHER" id="PTHR22948">
    <property type="entry name" value="TUDOR DOMAIN CONTAINING PROTEIN"/>
    <property type="match status" value="1"/>
</dbReference>
<dbReference type="SMART" id="SM00333">
    <property type="entry name" value="TUDOR"/>
    <property type="match status" value="2"/>
</dbReference>
<sequence>MAKQSNNESSCVILHGFDPVLTRQEIIEELSTYGDIYKVYIPEEKDYAKIYFSSIRQALSAVKYQSKRKPNWKLQLFNTYQEMQAMDYCEEVDDLVLNSDYVDIHGRNLDVLEGLQGEIFISLKEIKQTGFAIFRRENFEPTLRNTNQILREFEMHLLSEAKKFLLQNHVVTIGQEQILETIRKCEERLLGAAFTTEKQQPRSEFRDNSAKLTTTIDNRNSPRSKPTFAKSHSDNSSNNSFESVAPRQLPKNFAPNNQTTTMSPQQKSTQLWQNKNPRSNGSDFNANSGGGPMRQPKTTPVFSTENKAKFDEKSSLNNERMNKSSSSSGTSDNSRKRFFSGDYIKQIDLPLFVPLKLKITCIYKENTAWATLEDNIEIQEDILLKTNEEANNMPIIKDPKLGTLGMAEYDGTWCRVIVKDSNPLKVYYVDFGGIGSADCIKEVPKSIKDIAAQAIHLVQCKEDSLIKWAIDDVINVQAKQKYDSGSFLVTSKDLRPKTSETRKRNDYVLDFEKSESRPEKAAPVLEVKEKAEIQCYFDIPEPLTIKDGDKVMIIDCDDKGFILRTRELTERFLEVTQMINNVNKPDLNLETVQKGQMVLCGKDECAGLFRAEVTDVKLPIVSVSYIDVTGNVSISLKALRNVTSQLAGFPATLAKSPTFPDLGKYLKNPDSIAFIEDLIMDKVKLTVTLDGGCDFVLKNGIKMSKVLADLVNPPPKAEEPKLVEKPKVTEVPVPEKKEEDVKKPAETGKSSGPVNYEDMAFTKIEIGKEDEFLCYSFEAMDQLTILSMENQEVEWLTYLNALTIKDEEPYSPNLWEMCMALFKDGEWYRGVVISSENNEFSVLFVDFGNTEIITKKDLRKYPDDLKNIPILGIMCELVGVPHKEEIFKKLKSTMTDGEQIKVHVKSYDEETFKYQVELPDEYKKLKSDGLV</sequence>
<dbReference type="InterPro" id="IPR012677">
    <property type="entry name" value="Nucleotide-bd_a/b_plait_sf"/>
</dbReference>
<reference evidence="3" key="1">
    <citation type="submission" date="2021-12" db="EMBL/GenBank/DDBJ databases">
        <authorList>
            <person name="King R."/>
        </authorList>
    </citation>
    <scope>NUCLEOTIDE SEQUENCE</scope>
</reference>
<evidence type="ECO:0000259" key="2">
    <source>
        <dbReference type="PROSITE" id="PS50304"/>
    </source>
</evidence>
<dbReference type="AlphaFoldDB" id="A0A9P0AYR1"/>
<dbReference type="GO" id="GO:0003676">
    <property type="term" value="F:nucleic acid binding"/>
    <property type="evidence" value="ECO:0007669"/>
    <property type="project" value="InterPro"/>
</dbReference>
<dbReference type="Proteomes" id="UP001154078">
    <property type="component" value="Chromosome 2"/>
</dbReference>
<dbReference type="SUPFAM" id="SSF63748">
    <property type="entry name" value="Tudor/PWWP/MBT"/>
    <property type="match status" value="2"/>
</dbReference>
<gene>
    <name evidence="3" type="ORF">MELIAE_LOCUS4222</name>
</gene>
<feature type="compositionally biased region" description="Polar residues" evidence="1">
    <location>
        <begin position="254"/>
        <end position="287"/>
    </location>
</feature>
<feature type="region of interest" description="Disordered" evidence="1">
    <location>
        <begin position="718"/>
        <end position="749"/>
    </location>
</feature>
<dbReference type="InterPro" id="IPR050621">
    <property type="entry name" value="Tudor_domain_containing"/>
</dbReference>
<dbReference type="InterPro" id="IPR035437">
    <property type="entry name" value="SNase_OB-fold_sf"/>
</dbReference>
<evidence type="ECO:0000313" key="4">
    <source>
        <dbReference type="Proteomes" id="UP001154078"/>
    </source>
</evidence>
<feature type="compositionally biased region" description="Basic and acidic residues" evidence="1">
    <location>
        <begin position="718"/>
        <end position="746"/>
    </location>
</feature>
<evidence type="ECO:0000256" key="1">
    <source>
        <dbReference type="SAM" id="MobiDB-lite"/>
    </source>
</evidence>
<dbReference type="GO" id="GO:0005737">
    <property type="term" value="C:cytoplasm"/>
    <property type="evidence" value="ECO:0007669"/>
    <property type="project" value="UniProtKB-ARBA"/>
</dbReference>
<dbReference type="Gene3D" id="3.30.70.330">
    <property type="match status" value="1"/>
</dbReference>
<feature type="domain" description="Tudor" evidence="2">
    <location>
        <begin position="811"/>
        <end position="868"/>
    </location>
</feature>
<dbReference type="Pfam" id="PF00567">
    <property type="entry name" value="TUDOR"/>
    <property type="match status" value="2"/>
</dbReference>
<dbReference type="PROSITE" id="PS50304">
    <property type="entry name" value="TUDOR"/>
    <property type="match status" value="1"/>
</dbReference>
<feature type="region of interest" description="Disordered" evidence="1">
    <location>
        <begin position="196"/>
        <end position="335"/>
    </location>
</feature>
<dbReference type="SUPFAM" id="SSF54928">
    <property type="entry name" value="RNA-binding domain, RBD"/>
    <property type="match status" value="1"/>
</dbReference>
<name>A0A9P0AYR1_BRAAE</name>
<organism evidence="3 4">
    <name type="scientific">Brassicogethes aeneus</name>
    <name type="common">Rape pollen beetle</name>
    <name type="synonym">Meligethes aeneus</name>
    <dbReference type="NCBI Taxonomy" id="1431903"/>
    <lineage>
        <taxon>Eukaryota</taxon>
        <taxon>Metazoa</taxon>
        <taxon>Ecdysozoa</taxon>
        <taxon>Arthropoda</taxon>
        <taxon>Hexapoda</taxon>
        <taxon>Insecta</taxon>
        <taxon>Pterygota</taxon>
        <taxon>Neoptera</taxon>
        <taxon>Endopterygota</taxon>
        <taxon>Coleoptera</taxon>
        <taxon>Polyphaga</taxon>
        <taxon>Cucujiformia</taxon>
        <taxon>Nitidulidae</taxon>
        <taxon>Meligethinae</taxon>
        <taxon>Brassicogethes</taxon>
    </lineage>
</organism>
<dbReference type="PANTHER" id="PTHR22948:SF72">
    <property type="entry name" value="TUDOR DOMAIN-CONTAINING PROTEIN"/>
    <property type="match status" value="1"/>
</dbReference>